<evidence type="ECO:0000256" key="11">
    <source>
        <dbReference type="ARBA" id="ARBA00022824"/>
    </source>
</evidence>
<evidence type="ECO:0000256" key="14">
    <source>
        <dbReference type="ARBA" id="ARBA00023136"/>
    </source>
</evidence>
<keyword evidence="14" id="KW-0472">Membrane</keyword>
<dbReference type="InterPro" id="IPR042406">
    <property type="entry name" value="VKORC1/VKORC1L1"/>
</dbReference>
<keyword evidence="7 20" id="KW-0812">Transmembrane</keyword>
<keyword evidence="13" id="KW-0560">Oxidoreductase</keyword>
<keyword evidence="12" id="KW-1133">Transmembrane helix</keyword>
<evidence type="ECO:0000313" key="20">
    <source>
        <dbReference type="EMBL" id="KPM06868.1"/>
    </source>
</evidence>
<dbReference type="GO" id="GO:0047057">
    <property type="term" value="F:vitamin-K-epoxide reductase (warfarin-sensitive) activity"/>
    <property type="evidence" value="ECO:0007669"/>
    <property type="project" value="InterPro"/>
</dbReference>
<dbReference type="VEuPathDB" id="VectorBase:SSCA004021"/>
<evidence type="ECO:0000256" key="3">
    <source>
        <dbReference type="ARBA" id="ARBA00004922"/>
    </source>
</evidence>
<feature type="domain" description="Vitamin K epoxide reductase" evidence="19">
    <location>
        <begin position="14"/>
        <end position="155"/>
    </location>
</feature>
<dbReference type="PANTHER" id="PTHR44395:SF1">
    <property type="entry name" value="PROTEIN O-MANNOSYL-TRANSFERASE TMTC3"/>
    <property type="match status" value="1"/>
</dbReference>
<comment type="catalytic activity">
    <reaction evidence="18">
        <text>a di-trans,poly-cis-dolichyl beta-D-mannosyl phosphate + L-seryl-[protein] = 3-O-(alpha-D-mannosyl)-L-seryl-[protein] + a di-trans,poly-cis-dolichyl phosphate + H(+)</text>
        <dbReference type="Rhea" id="RHEA:17377"/>
        <dbReference type="Rhea" id="RHEA-COMP:9863"/>
        <dbReference type="Rhea" id="RHEA-COMP:13546"/>
        <dbReference type="Rhea" id="RHEA-COMP:19498"/>
        <dbReference type="Rhea" id="RHEA-COMP:19501"/>
        <dbReference type="ChEBI" id="CHEBI:15378"/>
        <dbReference type="ChEBI" id="CHEBI:29999"/>
        <dbReference type="ChEBI" id="CHEBI:57683"/>
        <dbReference type="ChEBI" id="CHEBI:58211"/>
        <dbReference type="ChEBI" id="CHEBI:137321"/>
        <dbReference type="EC" id="2.4.1.109"/>
    </reaction>
</comment>
<dbReference type="UniPathway" id="UPA00378"/>
<keyword evidence="16" id="KW-0676">Redox-active center</keyword>
<dbReference type="PANTHER" id="PTHR44395">
    <property type="match status" value="1"/>
</dbReference>
<evidence type="ECO:0000259" key="19">
    <source>
        <dbReference type="SMART" id="SM00756"/>
    </source>
</evidence>
<sequence length="1014" mass="118082">MNHNRFSKNDIDRIDRKISILAFLGILISSYALYVELRLEYDHSYSAMCDLNRSISCTKVLGSNFSKGFGLLPEQISYRNPIVGIAFYSAILSALIFLPTISFVWKSILILSIVANLMTFYLGYLLLFHFRSLCLVCLTTYIINYFLLFFLWKRSKICLTELKNVKIGHLNVSSLLKLLISGMKMPNKHQYKSESIHPYSIIIITISIWWVFHNSLKCDFTFDDSSAIVSNRFIHTNSTLWWKIFDVDYWGTPIKSEHSHKSYRPITSLTFRFNYHFDGLNPYGYHLTNIILHIFTSLIGYRFLLFVIGPDSWWPSMLFTLFFAIHPLKSEAVTSIVGRAEILSTGFILLALFFYSESNYLFFAGLTILATLSKEQGITTPCICILIELMKLFTQRTHPKNRMISKIFAISLFLISIVGLRFWFMGGTLPVFTKFDNPASFEETPIRQLTYNYLLPLNVQLVLYPRWLCADWTMNSIPLIRSFDDCRNIWTLVFYLTLLILMIRSVFLLLSSNQASEIDSFQKRTNLMLALILIIIPFLPASNLLFPVGFVLAERVLYTPSIGYALLLALGWLNIHQNFKSKSIFILLNLSTIITLIALGMRTHQRNFDWQNDLTLFTSGLKLNPNNAKLYNNVGHYYERQQQNEKAIEYFRLAALKDPEDLGSELNIARSLIRLNRLNEAEELLWSIKPRVRSSLIKNRLIPHYLNIWINLAHLISLNNSRLHESENLYLEVLSIKNDFIDAYINLGELYIRKAFYEKALETYRKALERSKFVDELKTADLYYNIAVAESLKMEHQNEIQHRKQQKSKSIQISCSQTLVNIAENFVKAIEMNPEHREAMINMAILLQKPEFPSANQSWYRNFVVNAMKKFSLSNELESFQFNIAITLLDLGGPLNRLEAIDHLKRAIELRPDYRSALYNLALLKYDFKDYESSLHYLEQTLRFHSNYSKAILLQADILSRLNRLDDAEQAYNKVLEIDHQNYEAIHNLCLIKEKTKRLPRNQKCSMITKNHKR</sequence>
<accession>A0A132A7C6</accession>
<dbReference type="InterPro" id="IPR019734">
    <property type="entry name" value="TPR_rpt"/>
</dbReference>
<dbReference type="OrthoDB" id="66906at2759"/>
<dbReference type="Gene3D" id="1.20.1440.130">
    <property type="entry name" value="VKOR domain"/>
    <property type="match status" value="1"/>
</dbReference>
<evidence type="ECO:0000256" key="5">
    <source>
        <dbReference type="ARBA" id="ARBA00007882"/>
    </source>
</evidence>
<dbReference type="GO" id="GO:0004169">
    <property type="term" value="F:dolichyl-phosphate-mannose-protein mannosyltransferase activity"/>
    <property type="evidence" value="ECO:0007669"/>
    <property type="project" value="UniProtKB-EC"/>
</dbReference>
<dbReference type="InterPro" id="IPR038354">
    <property type="entry name" value="VKOR_sf"/>
</dbReference>
<evidence type="ECO:0000256" key="6">
    <source>
        <dbReference type="ARBA" id="ARBA00022679"/>
    </source>
</evidence>
<reference evidence="20 21" key="1">
    <citation type="journal article" date="2015" name="Parasit. Vectors">
        <title>Draft genome of the scabies mite.</title>
        <authorList>
            <person name="Rider S.D.Jr."/>
            <person name="Morgan M.S."/>
            <person name="Arlian L.G."/>
        </authorList>
    </citation>
    <scope>NUCLEOTIDE SEQUENCE [LARGE SCALE GENOMIC DNA]</scope>
    <source>
        <strain evidence="20">Arlian Lab</strain>
    </source>
</reference>
<dbReference type="SUPFAM" id="SSF48452">
    <property type="entry name" value="TPR-like"/>
    <property type="match status" value="2"/>
</dbReference>
<dbReference type="Pfam" id="PF13431">
    <property type="entry name" value="TPR_17"/>
    <property type="match status" value="1"/>
</dbReference>
<evidence type="ECO:0000256" key="17">
    <source>
        <dbReference type="ARBA" id="ARBA00045085"/>
    </source>
</evidence>
<dbReference type="InterPro" id="IPR013618">
    <property type="entry name" value="TMTC_DUF1736"/>
</dbReference>
<evidence type="ECO:0000256" key="10">
    <source>
        <dbReference type="ARBA" id="ARBA00022803"/>
    </source>
</evidence>
<keyword evidence="10" id="KW-0802">TPR repeat</keyword>
<evidence type="ECO:0000313" key="21">
    <source>
        <dbReference type="Proteomes" id="UP000616769"/>
    </source>
</evidence>
<dbReference type="SMART" id="SM00756">
    <property type="entry name" value="VKc"/>
    <property type="match status" value="1"/>
</dbReference>
<dbReference type="GO" id="GO:0042373">
    <property type="term" value="P:vitamin K metabolic process"/>
    <property type="evidence" value="ECO:0007669"/>
    <property type="project" value="InterPro"/>
</dbReference>
<keyword evidence="8" id="KW-0874">Quinone</keyword>
<evidence type="ECO:0000256" key="1">
    <source>
        <dbReference type="ARBA" id="ARBA00003582"/>
    </source>
</evidence>
<dbReference type="Pfam" id="PF13181">
    <property type="entry name" value="TPR_8"/>
    <property type="match status" value="1"/>
</dbReference>
<comment type="pathway">
    <text evidence="3">Protein modification; protein glycosylation.</text>
</comment>
<evidence type="ECO:0000256" key="15">
    <source>
        <dbReference type="ARBA" id="ARBA00023157"/>
    </source>
</evidence>
<proteinExistence type="inferred from homology"/>
<dbReference type="InterPro" id="IPR011990">
    <property type="entry name" value="TPR-like_helical_dom_sf"/>
</dbReference>
<dbReference type="Pfam" id="PF08409">
    <property type="entry name" value="TMTC_DUF1736"/>
    <property type="match status" value="1"/>
</dbReference>
<keyword evidence="9" id="KW-0677">Repeat</keyword>
<dbReference type="Gene3D" id="1.25.40.10">
    <property type="entry name" value="Tetratricopeptide repeat domain"/>
    <property type="match status" value="3"/>
</dbReference>
<evidence type="ECO:0000256" key="4">
    <source>
        <dbReference type="ARBA" id="ARBA00006214"/>
    </source>
</evidence>
<evidence type="ECO:0000256" key="18">
    <source>
        <dbReference type="ARBA" id="ARBA00045102"/>
    </source>
</evidence>
<evidence type="ECO:0000256" key="13">
    <source>
        <dbReference type="ARBA" id="ARBA00023002"/>
    </source>
</evidence>
<dbReference type="GO" id="GO:0048038">
    <property type="term" value="F:quinone binding"/>
    <property type="evidence" value="ECO:0007669"/>
    <property type="project" value="UniProtKB-KW"/>
</dbReference>
<comment type="similarity">
    <text evidence="5">Belongs to the TMTC family.</text>
</comment>
<dbReference type="AlphaFoldDB" id="A0A132A7C6"/>
<comment type="catalytic activity">
    <reaction evidence="17">
        <text>a di-trans,poly-cis-dolichyl beta-D-mannosyl phosphate + L-threonyl-[protein] = 3-O-(alpha-D-mannosyl)-L-threonyl-[protein] + a di-trans,poly-cis-dolichyl phosphate + H(+)</text>
        <dbReference type="Rhea" id="RHEA:53396"/>
        <dbReference type="Rhea" id="RHEA-COMP:11060"/>
        <dbReference type="Rhea" id="RHEA-COMP:13547"/>
        <dbReference type="Rhea" id="RHEA-COMP:19498"/>
        <dbReference type="Rhea" id="RHEA-COMP:19501"/>
        <dbReference type="ChEBI" id="CHEBI:15378"/>
        <dbReference type="ChEBI" id="CHEBI:30013"/>
        <dbReference type="ChEBI" id="CHEBI:57683"/>
        <dbReference type="ChEBI" id="CHEBI:58211"/>
        <dbReference type="ChEBI" id="CHEBI:137323"/>
        <dbReference type="EC" id="2.4.1.109"/>
    </reaction>
</comment>
<dbReference type="PROSITE" id="PS50293">
    <property type="entry name" value="TPR_REGION"/>
    <property type="match status" value="1"/>
</dbReference>
<comment type="function">
    <text evidence="1">Transfers mannosyl residues to the hydroxyl group of serine or threonine residues.</text>
</comment>
<dbReference type="Pfam" id="PF07884">
    <property type="entry name" value="VKOR"/>
    <property type="match status" value="1"/>
</dbReference>
<dbReference type="SMART" id="SM00028">
    <property type="entry name" value="TPR"/>
    <property type="match status" value="5"/>
</dbReference>
<evidence type="ECO:0000256" key="8">
    <source>
        <dbReference type="ARBA" id="ARBA00022719"/>
    </source>
</evidence>
<keyword evidence="11" id="KW-0256">Endoplasmic reticulum</keyword>
<evidence type="ECO:0000256" key="12">
    <source>
        <dbReference type="ARBA" id="ARBA00022989"/>
    </source>
</evidence>
<dbReference type="CDD" id="cd12917">
    <property type="entry name" value="VKOR_euk"/>
    <property type="match status" value="1"/>
</dbReference>
<dbReference type="Pfam" id="PF14559">
    <property type="entry name" value="TPR_19"/>
    <property type="match status" value="1"/>
</dbReference>
<comment type="caution">
    <text evidence="20">The sequence shown here is derived from an EMBL/GenBank/DDBJ whole genome shotgun (WGS) entry which is preliminary data.</text>
</comment>
<evidence type="ECO:0000256" key="2">
    <source>
        <dbReference type="ARBA" id="ARBA00004477"/>
    </source>
</evidence>
<dbReference type="PROSITE" id="PS50005">
    <property type="entry name" value="TPR"/>
    <property type="match status" value="2"/>
</dbReference>
<dbReference type="GO" id="GO:0005789">
    <property type="term" value="C:endoplasmic reticulum membrane"/>
    <property type="evidence" value="ECO:0007669"/>
    <property type="project" value="UniProtKB-SubCell"/>
</dbReference>
<keyword evidence="6" id="KW-0808">Transferase</keyword>
<organism evidence="20 21">
    <name type="scientific">Sarcoptes scabiei</name>
    <name type="common">Itch mite</name>
    <name type="synonym">Acarus scabiei</name>
    <dbReference type="NCBI Taxonomy" id="52283"/>
    <lineage>
        <taxon>Eukaryota</taxon>
        <taxon>Metazoa</taxon>
        <taxon>Ecdysozoa</taxon>
        <taxon>Arthropoda</taxon>
        <taxon>Chelicerata</taxon>
        <taxon>Arachnida</taxon>
        <taxon>Acari</taxon>
        <taxon>Acariformes</taxon>
        <taxon>Sarcoptiformes</taxon>
        <taxon>Astigmata</taxon>
        <taxon>Psoroptidia</taxon>
        <taxon>Sarcoptoidea</taxon>
        <taxon>Sarcoptidae</taxon>
        <taxon>Sarcoptinae</taxon>
        <taxon>Sarcoptes</taxon>
    </lineage>
</organism>
<comment type="similarity">
    <text evidence="4">Belongs to the VKOR family.</text>
</comment>
<dbReference type="EMBL" id="JXLN01011122">
    <property type="protein sequence ID" value="KPM06868.1"/>
    <property type="molecule type" value="Genomic_DNA"/>
</dbReference>
<evidence type="ECO:0000256" key="9">
    <source>
        <dbReference type="ARBA" id="ARBA00022737"/>
    </source>
</evidence>
<gene>
    <name evidence="20" type="ORF">QR98_0053480</name>
</gene>
<comment type="subcellular location">
    <subcellularLocation>
        <location evidence="2">Endoplasmic reticulum membrane</location>
        <topology evidence="2">Multi-pass membrane protein</topology>
    </subcellularLocation>
</comment>
<evidence type="ECO:0000256" key="7">
    <source>
        <dbReference type="ARBA" id="ARBA00022692"/>
    </source>
</evidence>
<name>A0A132A7C6_SARSC</name>
<keyword evidence="15" id="KW-1015">Disulfide bond</keyword>
<dbReference type="Proteomes" id="UP000616769">
    <property type="component" value="Unassembled WGS sequence"/>
</dbReference>
<dbReference type="InterPro" id="IPR012932">
    <property type="entry name" value="VKOR"/>
</dbReference>
<protein>
    <submittedName>
        <fullName evidence="20">Transmembrane and TPR repeat-containing protein 3-like protein</fullName>
    </submittedName>
</protein>
<evidence type="ECO:0000256" key="16">
    <source>
        <dbReference type="ARBA" id="ARBA00023284"/>
    </source>
</evidence>